<dbReference type="AlphaFoldDB" id="A0A811UD16"/>
<feature type="compositionally biased region" description="Polar residues" evidence="1">
    <location>
        <begin position="79"/>
        <end position="101"/>
    </location>
</feature>
<accession>A0A811UD16</accession>
<dbReference type="EMBL" id="CAJHJT010000012">
    <property type="protein sequence ID" value="CAD6997132.1"/>
    <property type="molecule type" value="Genomic_DNA"/>
</dbReference>
<gene>
    <name evidence="2" type="ORF">CCAP1982_LOCUS5777</name>
</gene>
<evidence type="ECO:0000313" key="2">
    <source>
        <dbReference type="EMBL" id="CAD6997132.1"/>
    </source>
</evidence>
<evidence type="ECO:0000256" key="1">
    <source>
        <dbReference type="SAM" id="MobiDB-lite"/>
    </source>
</evidence>
<dbReference type="OrthoDB" id="15567at2759"/>
<organism evidence="2 3">
    <name type="scientific">Ceratitis capitata</name>
    <name type="common">Mediterranean fruit fly</name>
    <name type="synonym">Tephritis capitata</name>
    <dbReference type="NCBI Taxonomy" id="7213"/>
    <lineage>
        <taxon>Eukaryota</taxon>
        <taxon>Metazoa</taxon>
        <taxon>Ecdysozoa</taxon>
        <taxon>Arthropoda</taxon>
        <taxon>Hexapoda</taxon>
        <taxon>Insecta</taxon>
        <taxon>Pterygota</taxon>
        <taxon>Neoptera</taxon>
        <taxon>Endopterygota</taxon>
        <taxon>Diptera</taxon>
        <taxon>Brachycera</taxon>
        <taxon>Muscomorpha</taxon>
        <taxon>Tephritoidea</taxon>
        <taxon>Tephritidae</taxon>
        <taxon>Ceratitis</taxon>
        <taxon>Ceratitis</taxon>
    </lineage>
</organism>
<name>A0A811UD16_CERCA</name>
<proteinExistence type="predicted"/>
<comment type="caution">
    <text evidence="2">The sequence shown here is derived from an EMBL/GenBank/DDBJ whole genome shotgun (WGS) entry which is preliminary data.</text>
</comment>
<dbReference type="Pfam" id="PF03535">
    <property type="entry name" value="Paxillin"/>
    <property type="match status" value="1"/>
</dbReference>
<dbReference type="Proteomes" id="UP000606786">
    <property type="component" value="Unassembled WGS sequence"/>
</dbReference>
<sequence length="266" mass="28835">MSHGDYDNLNALLADLQSSVPGSRQPPQYNTSKVNYGDSSGYGSLRGKAVPSPVHQEHYSVTETRTSASPPRHVGGYNGLSSGIGSSPVGQSYNYQNQGSLGRSGGAYNGSPVQQSSKNLSELDSLLEDLSNARYNSNYEKKENIVPTSYNSISKYNTYNSSDERPTIDSLLSEMDNASNYAVPNGSLTKSPTPGRHVSITVRETKTETLAPEGPVVEKEIVQHNDIYTTNQAAPTGYASSATKELDDLMASLSDFKFFQWILLML</sequence>
<protein>
    <submittedName>
        <fullName evidence="2">(Mediterranean fruit fly) hypothetical protein</fullName>
    </submittedName>
</protein>
<feature type="compositionally biased region" description="Polar residues" evidence="1">
    <location>
        <begin position="17"/>
        <end position="42"/>
    </location>
</feature>
<evidence type="ECO:0000313" key="3">
    <source>
        <dbReference type="Proteomes" id="UP000606786"/>
    </source>
</evidence>
<reference evidence="2" key="1">
    <citation type="submission" date="2020-11" db="EMBL/GenBank/DDBJ databases">
        <authorList>
            <person name="Whitehead M."/>
        </authorList>
    </citation>
    <scope>NUCLEOTIDE SEQUENCE</scope>
    <source>
        <strain evidence="2">EGII</strain>
    </source>
</reference>
<keyword evidence="3" id="KW-1185">Reference proteome</keyword>
<feature type="region of interest" description="Disordered" evidence="1">
    <location>
        <begin position="17"/>
        <end position="118"/>
    </location>
</feature>